<name>A0ABP8N6Q7_9BACT</name>
<evidence type="ECO:0000313" key="19">
    <source>
        <dbReference type="EMBL" id="GAA4462273.1"/>
    </source>
</evidence>
<keyword evidence="11" id="KW-0413">Isomerase</keyword>
<dbReference type="Gene3D" id="3.90.320.10">
    <property type="match status" value="1"/>
</dbReference>
<dbReference type="InterPro" id="IPR013986">
    <property type="entry name" value="DExx_box_DNA_helicase_dom_sf"/>
</dbReference>
<comment type="catalytic activity">
    <reaction evidence="15">
        <text>ATP + H2O = ADP + phosphate + H(+)</text>
        <dbReference type="Rhea" id="RHEA:13065"/>
        <dbReference type="ChEBI" id="CHEBI:15377"/>
        <dbReference type="ChEBI" id="CHEBI:15378"/>
        <dbReference type="ChEBI" id="CHEBI:30616"/>
        <dbReference type="ChEBI" id="CHEBI:43474"/>
        <dbReference type="ChEBI" id="CHEBI:456216"/>
        <dbReference type="EC" id="5.6.2.4"/>
    </reaction>
</comment>
<evidence type="ECO:0000256" key="1">
    <source>
        <dbReference type="ARBA" id="ARBA00009922"/>
    </source>
</evidence>
<evidence type="ECO:0000259" key="17">
    <source>
        <dbReference type="PROSITE" id="PS51198"/>
    </source>
</evidence>
<protein>
    <recommendedName>
        <fullName evidence="13">DNA 3'-5' helicase</fullName>
        <ecNumber evidence="13">5.6.2.4</ecNumber>
    </recommendedName>
    <alternativeName>
        <fullName evidence="14">DNA 3'-5' helicase II</fullName>
    </alternativeName>
</protein>
<dbReference type="SUPFAM" id="SSF52980">
    <property type="entry name" value="Restriction endonuclease-like"/>
    <property type="match status" value="1"/>
</dbReference>
<dbReference type="InterPro" id="IPR014017">
    <property type="entry name" value="DNA_helicase_UvrD-like_C"/>
</dbReference>
<dbReference type="Gene3D" id="3.40.50.300">
    <property type="entry name" value="P-loop containing nucleotide triphosphate hydrolases"/>
    <property type="match status" value="2"/>
</dbReference>
<evidence type="ECO:0000256" key="11">
    <source>
        <dbReference type="ARBA" id="ARBA00023235"/>
    </source>
</evidence>
<keyword evidence="10" id="KW-0234">DNA repair</keyword>
<evidence type="ECO:0000256" key="16">
    <source>
        <dbReference type="PROSITE-ProRule" id="PRU00560"/>
    </source>
</evidence>
<evidence type="ECO:0000256" key="4">
    <source>
        <dbReference type="ARBA" id="ARBA00022763"/>
    </source>
</evidence>
<dbReference type="InterPro" id="IPR011604">
    <property type="entry name" value="PDDEXK-like_dom_sf"/>
</dbReference>
<keyword evidence="20" id="KW-1185">Reference proteome</keyword>
<dbReference type="Pfam" id="PF00580">
    <property type="entry name" value="UvrD-helicase"/>
    <property type="match status" value="1"/>
</dbReference>
<dbReference type="GO" id="GO:0004386">
    <property type="term" value="F:helicase activity"/>
    <property type="evidence" value="ECO:0007669"/>
    <property type="project" value="UniProtKB-KW"/>
</dbReference>
<dbReference type="Gene3D" id="1.10.486.10">
    <property type="entry name" value="PCRA, domain 4"/>
    <property type="match status" value="1"/>
</dbReference>
<dbReference type="CDD" id="cd17932">
    <property type="entry name" value="DEXQc_UvrD"/>
    <property type="match status" value="1"/>
</dbReference>
<comment type="similarity">
    <text evidence="1">Belongs to the helicase family. UvrD subfamily.</text>
</comment>
<keyword evidence="8 16" id="KW-0067">ATP-binding</keyword>
<keyword evidence="7" id="KW-0269">Exonuclease</keyword>
<evidence type="ECO:0000256" key="10">
    <source>
        <dbReference type="ARBA" id="ARBA00023204"/>
    </source>
</evidence>
<dbReference type="EC" id="5.6.2.4" evidence="13"/>
<evidence type="ECO:0000259" key="18">
    <source>
        <dbReference type="PROSITE" id="PS51217"/>
    </source>
</evidence>
<dbReference type="Pfam" id="PF13361">
    <property type="entry name" value="UvrD_C"/>
    <property type="match status" value="2"/>
</dbReference>
<dbReference type="PROSITE" id="PS51217">
    <property type="entry name" value="UVRD_HELICASE_CTER"/>
    <property type="match status" value="1"/>
</dbReference>
<dbReference type="InterPro" id="IPR000212">
    <property type="entry name" value="DNA_helicase_UvrD/REP"/>
</dbReference>
<feature type="domain" description="UvrD-like helicase ATP-binding" evidence="17">
    <location>
        <begin position="17"/>
        <end position="344"/>
    </location>
</feature>
<feature type="binding site" evidence="16">
    <location>
        <begin position="38"/>
        <end position="45"/>
    </location>
    <ligand>
        <name>ATP</name>
        <dbReference type="ChEBI" id="CHEBI:30616"/>
    </ligand>
</feature>
<dbReference type="RefSeq" id="WP_345079060.1">
    <property type="nucleotide sequence ID" value="NZ_BAABFA010000007.1"/>
</dbReference>
<proteinExistence type="inferred from homology"/>
<keyword evidence="4" id="KW-0227">DNA damage</keyword>
<evidence type="ECO:0000313" key="20">
    <source>
        <dbReference type="Proteomes" id="UP001500067"/>
    </source>
</evidence>
<comment type="catalytic activity">
    <reaction evidence="12">
        <text>Couples ATP hydrolysis with the unwinding of duplex DNA by translocating in the 3'-5' direction.</text>
        <dbReference type="EC" id="5.6.2.4"/>
    </reaction>
</comment>
<evidence type="ECO:0000256" key="6">
    <source>
        <dbReference type="ARBA" id="ARBA00022806"/>
    </source>
</evidence>
<keyword evidence="6 16" id="KW-0347">Helicase</keyword>
<gene>
    <name evidence="19" type="ORF">GCM10023093_08540</name>
</gene>
<dbReference type="EMBL" id="BAABFA010000007">
    <property type="protein sequence ID" value="GAA4462273.1"/>
    <property type="molecule type" value="Genomic_DNA"/>
</dbReference>
<evidence type="ECO:0000256" key="3">
    <source>
        <dbReference type="ARBA" id="ARBA00022741"/>
    </source>
</evidence>
<evidence type="ECO:0000256" key="9">
    <source>
        <dbReference type="ARBA" id="ARBA00023125"/>
    </source>
</evidence>
<reference evidence="20" key="1">
    <citation type="journal article" date="2019" name="Int. J. Syst. Evol. Microbiol.">
        <title>The Global Catalogue of Microorganisms (GCM) 10K type strain sequencing project: providing services to taxonomists for standard genome sequencing and annotation.</title>
        <authorList>
            <consortium name="The Broad Institute Genomics Platform"/>
            <consortium name="The Broad Institute Genome Sequencing Center for Infectious Disease"/>
            <person name="Wu L."/>
            <person name="Ma J."/>
        </authorList>
    </citation>
    <scope>NUCLEOTIDE SEQUENCE [LARGE SCALE GENOMIC DNA]</scope>
    <source>
        <strain evidence="20">JCM 32105</strain>
    </source>
</reference>
<dbReference type="PANTHER" id="PTHR11070:SF2">
    <property type="entry name" value="ATP-DEPENDENT DNA HELICASE SRS2"/>
    <property type="match status" value="1"/>
</dbReference>
<evidence type="ECO:0000256" key="5">
    <source>
        <dbReference type="ARBA" id="ARBA00022801"/>
    </source>
</evidence>
<dbReference type="InterPro" id="IPR038726">
    <property type="entry name" value="PDDEXK_AddAB-type"/>
</dbReference>
<dbReference type="InterPro" id="IPR011335">
    <property type="entry name" value="Restrct_endonuc-II-like"/>
</dbReference>
<dbReference type="Proteomes" id="UP001500067">
    <property type="component" value="Unassembled WGS sequence"/>
</dbReference>
<keyword evidence="2" id="KW-0540">Nuclease</keyword>
<feature type="domain" description="UvrD-like helicase C-terminal" evidence="18">
    <location>
        <begin position="345"/>
        <end position="648"/>
    </location>
</feature>
<dbReference type="Gene3D" id="1.10.10.160">
    <property type="match status" value="1"/>
</dbReference>
<evidence type="ECO:0000256" key="7">
    <source>
        <dbReference type="ARBA" id="ARBA00022839"/>
    </source>
</evidence>
<comment type="caution">
    <text evidence="19">The sequence shown here is derived from an EMBL/GenBank/DDBJ whole genome shotgun (WGS) entry which is preliminary data.</text>
</comment>
<evidence type="ECO:0000256" key="8">
    <source>
        <dbReference type="ARBA" id="ARBA00022840"/>
    </source>
</evidence>
<dbReference type="PANTHER" id="PTHR11070">
    <property type="entry name" value="UVRD / RECB / PCRA DNA HELICASE FAMILY MEMBER"/>
    <property type="match status" value="1"/>
</dbReference>
<evidence type="ECO:0000256" key="15">
    <source>
        <dbReference type="ARBA" id="ARBA00048988"/>
    </source>
</evidence>
<dbReference type="InterPro" id="IPR027417">
    <property type="entry name" value="P-loop_NTPase"/>
</dbReference>
<accession>A0ABP8N6Q7</accession>
<dbReference type="PROSITE" id="PS51198">
    <property type="entry name" value="UVRD_HELICASE_ATP_BIND"/>
    <property type="match status" value="1"/>
</dbReference>
<evidence type="ECO:0000256" key="12">
    <source>
        <dbReference type="ARBA" id="ARBA00034617"/>
    </source>
</evidence>
<evidence type="ECO:0000256" key="13">
    <source>
        <dbReference type="ARBA" id="ARBA00034808"/>
    </source>
</evidence>
<dbReference type="SUPFAM" id="SSF52540">
    <property type="entry name" value="P-loop containing nucleoside triphosphate hydrolases"/>
    <property type="match status" value="1"/>
</dbReference>
<keyword evidence="9" id="KW-0238">DNA-binding</keyword>
<sequence>MSARTPISEDMFQERYSKLNDRQREAVDTIYGTVMVIAGPGTGKTEVLAMRIAALLRSEAQVQPQEILCLTYTDEATNSMRRRLLQVIGNAAHKVNIHTFHGFCNMVIQSNGEYFSRRELQPISDLERADLMHQMLEELPQGHLLRRLSGDIYYDTGKLGRLFDMMKREHLTPEHISAAIDEYLASLPQREDYVYKRASKGYQKGDLKQDKIDEETRKMESTRAAAMLFHTYTRMMKEAGRYDFNDMILWVLEAFNTHTWLLQSYQERYQFILVDEFQDTNGAQNELLTMLSAYWENPNLFVVGDDDQSIYEFQGARIRNITDLYERHRDDIKVIVLPHNYRSSQAVIDRAIATINNNRQRLINQLHALQLNKNIIAANDRFRDGKDTVTPVIREYPNLLQEEADVVMQIEALQQKGVPLREIAVLYAQHKQAENIIALMERKGLLFNVKKKVNVMDLPLTAQVLNVLRYLDAERRKKFDGEELLFEIMHAPYFGIDPNDIAMLALYMQQSRKETGPLKWRLLLSNPLLIESLGLASAKAMHRLGNALDDWERQQLALPLPLLVEKIVHESGIVAYLLTTTDHVWALQALNTLFSFVKETWAREPRIRPRTFLEIVDRMESEKISVDLERVIQSDNGVYFYTAHSSKGNEFEHVFLVGCTKAYWEKKQGGRGDYKMPETITATEDDMDSSYKEEVARRLFYVALTRAKKHLHVSYALQDNTGKPLEHSAFIDEISTSEEREQYKVPQETIIRHLEWAMQPIPEVRIKIANAEWIEKVLQQFAMSATQLAKFLRCPLEFYYETILRVPTQRKEVFAYGIAIHYALERMYIEMKKANGVWPTKEEVQNAFRSELFRESSGMSTVQYERRLEMGLDQVSAYYDHYIDKLHKEVEVELKVPRYYLDGVPITGKIDRIELYGDGCIVVDYKTGDPDQSAAANLAPPNEKAPMGGDYWRQMVFYKLLLENYEDRSWLVKSGIFDYVQRTKSGDHKQYVVPMFKQDEDIVRAQLKDAYGRIMNHEFDRGCGKEECHWCNFARRYELIRRDDEPEMDDE</sequence>
<keyword evidence="5 16" id="KW-0378">Hydrolase</keyword>
<organism evidence="19 20">
    <name type="scientific">Nemorincola caseinilytica</name>
    <dbReference type="NCBI Taxonomy" id="2054315"/>
    <lineage>
        <taxon>Bacteria</taxon>
        <taxon>Pseudomonadati</taxon>
        <taxon>Bacteroidota</taxon>
        <taxon>Chitinophagia</taxon>
        <taxon>Chitinophagales</taxon>
        <taxon>Chitinophagaceae</taxon>
        <taxon>Nemorincola</taxon>
    </lineage>
</organism>
<keyword evidence="3 16" id="KW-0547">Nucleotide-binding</keyword>
<evidence type="ECO:0000256" key="14">
    <source>
        <dbReference type="ARBA" id="ARBA00034923"/>
    </source>
</evidence>
<dbReference type="Pfam" id="PF12705">
    <property type="entry name" value="PDDEXK_1"/>
    <property type="match status" value="1"/>
</dbReference>
<evidence type="ECO:0000256" key="2">
    <source>
        <dbReference type="ARBA" id="ARBA00022722"/>
    </source>
</evidence>
<dbReference type="InterPro" id="IPR014016">
    <property type="entry name" value="UvrD-like_ATP-bd"/>
</dbReference>